<dbReference type="PANTHER" id="PTHR12215">
    <property type="entry name" value="PHOSPHOPANTETHEINE TRANSFERASE"/>
    <property type="match status" value="1"/>
</dbReference>
<feature type="compositionally biased region" description="Acidic residues" evidence="3">
    <location>
        <begin position="302"/>
        <end position="311"/>
    </location>
</feature>
<gene>
    <name evidence="6" type="ORF">TD95_002882</name>
</gene>
<dbReference type="Gene3D" id="3.90.470.20">
    <property type="entry name" value="4'-phosphopantetheinyl transferase domain"/>
    <property type="match status" value="2"/>
</dbReference>
<accession>A0A0F4ZDB7</accession>
<reference evidence="6 7" key="1">
    <citation type="submission" date="2015-03" db="EMBL/GenBank/DDBJ databases">
        <authorList>
            <person name="Radwan O."/>
            <person name="Al-Naeli F.A."/>
            <person name="Rendon G.A."/>
            <person name="Fields C."/>
        </authorList>
    </citation>
    <scope>NUCLEOTIDE SEQUENCE [LARGE SCALE GENOMIC DNA]</scope>
    <source>
        <strain evidence="6">CR-DP1</strain>
    </source>
</reference>
<keyword evidence="7" id="KW-1185">Reference proteome</keyword>
<feature type="domain" description="4'-phosphopantetheinyl transferase" evidence="4">
    <location>
        <begin position="128"/>
        <end position="220"/>
    </location>
</feature>
<keyword evidence="2" id="KW-0808">Transferase</keyword>
<dbReference type="EC" id="2.7.8.7" evidence="1"/>
<proteinExistence type="predicted"/>
<dbReference type="GO" id="GO:0000287">
    <property type="term" value="F:magnesium ion binding"/>
    <property type="evidence" value="ECO:0007669"/>
    <property type="project" value="InterPro"/>
</dbReference>
<name>A0A0F4ZDB7_9PEZI</name>
<evidence type="ECO:0000256" key="2">
    <source>
        <dbReference type="ARBA" id="ARBA00022679"/>
    </source>
</evidence>
<evidence type="ECO:0000256" key="3">
    <source>
        <dbReference type="SAM" id="MobiDB-lite"/>
    </source>
</evidence>
<dbReference type="EMBL" id="LAEV01001291">
    <property type="protein sequence ID" value="KKA28507.1"/>
    <property type="molecule type" value="Genomic_DNA"/>
</dbReference>
<dbReference type="OrthoDB" id="26719at2759"/>
<sequence length="323" mass="35640">MPEIVQWVVDTRTLWADATSTQDLKRVAPHALSLLSPVEQQKALGFVFIKDAKLSLVSSLLKRLLISRYARVPWNDAISLPDARKKPVFRSHPGARPVAFNVSHQDGLVVLAAVCGYTPAGAAGLVEVGVDVVSPHERRARDIAGLMAHAGGWAAHIDIYAEIFAAGEVAYLKALAVPPAVAASPEAEADYRLRYFYALWCLREAYVKMDGQALTAPWINDLEFRAFVPPPPGDGAVDGFDVRLHGLPERDARIELRSLGDRYMIGTAIRTPARPLDAHEFVLGPYQTLDLERELESVEVQQPEDEADDEAAQQRRRNMYGVE</sequence>
<dbReference type="AlphaFoldDB" id="A0A0F4ZDB7"/>
<protein>
    <recommendedName>
        <fullName evidence="1">holo-[acyl-carrier-protein] synthase</fullName>
        <ecNumber evidence="1">2.7.8.7</ecNumber>
    </recommendedName>
</protein>
<dbReference type="Pfam" id="PF01648">
    <property type="entry name" value="ACPS"/>
    <property type="match status" value="1"/>
</dbReference>
<dbReference type="SUPFAM" id="SSF56214">
    <property type="entry name" value="4'-phosphopantetheinyl transferase"/>
    <property type="match status" value="2"/>
</dbReference>
<feature type="domain" description="4'-phosphopantetheinyl transferase N-terminal" evidence="5">
    <location>
        <begin position="30"/>
        <end position="114"/>
    </location>
</feature>
<evidence type="ECO:0000259" key="5">
    <source>
        <dbReference type="Pfam" id="PF22624"/>
    </source>
</evidence>
<dbReference type="GO" id="GO:0005829">
    <property type="term" value="C:cytosol"/>
    <property type="evidence" value="ECO:0007669"/>
    <property type="project" value="TreeGrafter"/>
</dbReference>
<feature type="region of interest" description="Disordered" evidence="3">
    <location>
        <begin position="297"/>
        <end position="323"/>
    </location>
</feature>
<evidence type="ECO:0000256" key="1">
    <source>
        <dbReference type="ARBA" id="ARBA00013172"/>
    </source>
</evidence>
<evidence type="ECO:0000259" key="4">
    <source>
        <dbReference type="Pfam" id="PF01648"/>
    </source>
</evidence>
<dbReference type="GO" id="GO:0008897">
    <property type="term" value="F:holo-[acyl-carrier-protein] synthase activity"/>
    <property type="evidence" value="ECO:0007669"/>
    <property type="project" value="UniProtKB-EC"/>
</dbReference>
<dbReference type="InterPro" id="IPR037143">
    <property type="entry name" value="4-PPantetheinyl_Trfase_dom_sf"/>
</dbReference>
<dbReference type="PANTHER" id="PTHR12215:SF10">
    <property type="entry name" value="L-AMINOADIPATE-SEMIALDEHYDE DEHYDROGENASE-PHOSPHOPANTETHEINYL TRANSFERASE"/>
    <property type="match status" value="1"/>
</dbReference>
<dbReference type="InterPro" id="IPR050559">
    <property type="entry name" value="P-Pant_transferase_sf"/>
</dbReference>
<dbReference type="InterPro" id="IPR008278">
    <property type="entry name" value="4-PPantetheinyl_Trfase_dom"/>
</dbReference>
<feature type="compositionally biased region" description="Basic residues" evidence="3">
    <location>
        <begin position="314"/>
        <end position="323"/>
    </location>
</feature>
<evidence type="ECO:0000313" key="7">
    <source>
        <dbReference type="Proteomes" id="UP000033483"/>
    </source>
</evidence>
<organism evidence="6 7">
    <name type="scientific">Thielaviopsis punctulata</name>
    <dbReference type="NCBI Taxonomy" id="72032"/>
    <lineage>
        <taxon>Eukaryota</taxon>
        <taxon>Fungi</taxon>
        <taxon>Dikarya</taxon>
        <taxon>Ascomycota</taxon>
        <taxon>Pezizomycotina</taxon>
        <taxon>Sordariomycetes</taxon>
        <taxon>Hypocreomycetidae</taxon>
        <taxon>Microascales</taxon>
        <taxon>Ceratocystidaceae</taxon>
        <taxon>Thielaviopsis</taxon>
    </lineage>
</organism>
<dbReference type="GO" id="GO:0019878">
    <property type="term" value="P:lysine biosynthetic process via aminoadipic acid"/>
    <property type="evidence" value="ECO:0007669"/>
    <property type="project" value="TreeGrafter"/>
</dbReference>
<dbReference type="InterPro" id="IPR055066">
    <property type="entry name" value="AASDHPPT_N"/>
</dbReference>
<evidence type="ECO:0000313" key="6">
    <source>
        <dbReference type="EMBL" id="KKA28507.1"/>
    </source>
</evidence>
<dbReference type="Proteomes" id="UP000033483">
    <property type="component" value="Unassembled WGS sequence"/>
</dbReference>
<dbReference type="Pfam" id="PF22624">
    <property type="entry name" value="AASDHPPT_N"/>
    <property type="match status" value="1"/>
</dbReference>
<comment type="caution">
    <text evidence="6">The sequence shown here is derived from an EMBL/GenBank/DDBJ whole genome shotgun (WGS) entry which is preliminary data.</text>
</comment>